<reference evidence="1 2" key="1">
    <citation type="submission" date="2024-07" db="EMBL/GenBank/DDBJ databases">
        <title>Luteimonas salilacus sp. nov., isolated from the shore soil of Salt Lake in Tibet of China.</title>
        <authorList>
            <person name="Zhang X."/>
            <person name="Li A."/>
        </authorList>
    </citation>
    <scope>NUCLEOTIDE SEQUENCE [LARGE SCALE GENOMIC DNA]</scope>
    <source>
        <strain evidence="1 2">B3-2-R+30</strain>
    </source>
</reference>
<protein>
    <submittedName>
        <fullName evidence="1">Uncharacterized protein</fullName>
    </submittedName>
</protein>
<accession>A0ABV4HUI7</accession>
<gene>
    <name evidence="1" type="ORF">AB6713_10340</name>
</gene>
<dbReference type="Proteomes" id="UP001566331">
    <property type="component" value="Unassembled WGS sequence"/>
</dbReference>
<proteinExistence type="predicted"/>
<dbReference type="EMBL" id="JBFWIC010000012">
    <property type="protein sequence ID" value="MEZ0475010.1"/>
    <property type="molecule type" value="Genomic_DNA"/>
</dbReference>
<evidence type="ECO:0000313" key="1">
    <source>
        <dbReference type="EMBL" id="MEZ0475010.1"/>
    </source>
</evidence>
<organism evidence="1 2">
    <name type="scientific">Luteimonas salinilitoris</name>
    <dbReference type="NCBI Taxonomy" id="3237697"/>
    <lineage>
        <taxon>Bacteria</taxon>
        <taxon>Pseudomonadati</taxon>
        <taxon>Pseudomonadota</taxon>
        <taxon>Gammaproteobacteria</taxon>
        <taxon>Lysobacterales</taxon>
        <taxon>Lysobacteraceae</taxon>
        <taxon>Luteimonas</taxon>
    </lineage>
</organism>
<evidence type="ECO:0000313" key="2">
    <source>
        <dbReference type="Proteomes" id="UP001566331"/>
    </source>
</evidence>
<sequence length="261" mass="28817">MVKELGTVLLLAGVIPMPVSASESEECADPIRIEILPAQQYKFENESYAIEQLSSLMSQQRPERCVLIKGDPAMPDAWMRQAVLTGTVRAAGIEGEISWPESSTWVELLGDCRNEPSIAACSKLPDSEFSPNTMSQYVAKNMRLTMAKSCLTNEDADLPADTLNPVKRIVASGDAQEFLSEVKSLPGYADLERKTPAPDNASPTQKIELALFRLNQYGMPPDDRRTLTQRLHAETVVTKYALLPLSPECSKKFPLTWSAEI</sequence>
<dbReference type="RefSeq" id="WP_370564933.1">
    <property type="nucleotide sequence ID" value="NZ_JBFWIB010000011.1"/>
</dbReference>
<name>A0ABV4HUI7_9GAMM</name>
<keyword evidence="2" id="KW-1185">Reference proteome</keyword>
<comment type="caution">
    <text evidence="1">The sequence shown here is derived from an EMBL/GenBank/DDBJ whole genome shotgun (WGS) entry which is preliminary data.</text>
</comment>